<name>A0A3T0D8X3_9FIRM</name>
<dbReference type="KEGG" id="ccha:ELD05_00275"/>
<reference evidence="1 2" key="1">
    <citation type="submission" date="2018-12" db="EMBL/GenBank/DDBJ databases">
        <title>Genome sequence from the cellulolytic species, Caldicellulosiruptor changbaiensis.</title>
        <authorList>
            <person name="Blumer-Schuette S.E."/>
            <person name="Mendoza C."/>
        </authorList>
    </citation>
    <scope>NUCLEOTIDE SEQUENCE [LARGE SCALE GENOMIC DNA]</scope>
    <source>
        <strain evidence="1 2">CBS-Z</strain>
    </source>
</reference>
<dbReference type="AlphaFoldDB" id="A0A3T0D8X3"/>
<keyword evidence="2" id="KW-1185">Reference proteome</keyword>
<dbReference type="EMBL" id="CP034791">
    <property type="protein sequence ID" value="AZT91597.1"/>
    <property type="molecule type" value="Genomic_DNA"/>
</dbReference>
<evidence type="ECO:0000313" key="1">
    <source>
        <dbReference type="EMBL" id="AZT91597.1"/>
    </source>
</evidence>
<accession>A0A3T0D8X3</accession>
<organism evidence="1 2">
    <name type="scientific">Caldicellulosiruptor changbaiensis</name>
    <dbReference type="NCBI Taxonomy" id="1222016"/>
    <lineage>
        <taxon>Bacteria</taxon>
        <taxon>Bacillati</taxon>
        <taxon>Bacillota</taxon>
        <taxon>Bacillota incertae sedis</taxon>
        <taxon>Caldicellulosiruptorales</taxon>
        <taxon>Caldicellulosiruptoraceae</taxon>
        <taxon>Caldicellulosiruptor</taxon>
    </lineage>
</organism>
<evidence type="ECO:0000313" key="2">
    <source>
        <dbReference type="Proteomes" id="UP000282930"/>
    </source>
</evidence>
<dbReference type="Proteomes" id="UP000282930">
    <property type="component" value="Chromosome"/>
</dbReference>
<sequence>MLYGDIDQENLKKLYETCRKITANYKIVVSILDYSSITKEKLRCLQDYSMDVEILKTIYKREFSVWANRQEIRGSLEEL</sequence>
<proteinExistence type="predicted"/>
<gene>
    <name evidence="1" type="ORF">ELD05_00275</name>
</gene>
<protein>
    <submittedName>
        <fullName evidence="1">Uncharacterized protein</fullName>
    </submittedName>
</protein>